<organism evidence="1 2">
    <name type="scientific">Enterobacter agglomerans</name>
    <name type="common">Erwinia herbicola</name>
    <name type="synonym">Pantoea agglomerans</name>
    <dbReference type="NCBI Taxonomy" id="549"/>
    <lineage>
        <taxon>Bacteria</taxon>
        <taxon>Pseudomonadati</taxon>
        <taxon>Pseudomonadota</taxon>
        <taxon>Gammaproteobacteria</taxon>
        <taxon>Enterobacterales</taxon>
        <taxon>Erwiniaceae</taxon>
        <taxon>Pantoea</taxon>
        <taxon>Pantoea agglomerans group</taxon>
    </lineage>
</organism>
<protein>
    <submittedName>
        <fullName evidence="1">Uncharacterized protein</fullName>
    </submittedName>
</protein>
<gene>
    <name evidence="1" type="ORF">IFT41_07130</name>
</gene>
<evidence type="ECO:0000313" key="2">
    <source>
        <dbReference type="Proteomes" id="UP000610459"/>
    </source>
</evidence>
<accession>A0ACC5PLQ2</accession>
<evidence type="ECO:0000313" key="1">
    <source>
        <dbReference type="EMBL" id="MBD8125890.1"/>
    </source>
</evidence>
<reference evidence="1 2" key="1">
    <citation type="journal article" date="2020" name="FEMS Microbiol. Ecol.">
        <title>Temporal dynamics of bacterial communities during seed development and maturation.</title>
        <authorList>
            <person name="Chesneau G."/>
            <person name="Torres-Cortes G."/>
            <person name="Briand M."/>
            <person name="Darrasse A."/>
            <person name="Preveaux A."/>
            <person name="Marais C."/>
            <person name="Jacques M.A."/>
            <person name="Shade A."/>
            <person name="Barret M."/>
        </authorList>
    </citation>
    <scope>NUCLEOTIDE SEQUENCE [LARGE SCALE GENOMIC DNA]</scope>
    <source>
        <strain evidence="1 2">CFBP13709</strain>
    </source>
</reference>
<name>A0ACC5PLQ2_ENTAG</name>
<comment type="caution">
    <text evidence="1">The sequence shown here is derived from an EMBL/GenBank/DDBJ whole genome shotgun (WGS) entry which is preliminary data.</text>
</comment>
<sequence>MAEFILLIIATVSGIVSAHINCKAKIIRGFKAFMSLCLGGAVLGTIMLFSFLAPMWVSYAIAAVCIAILINNISKFKKSLVR</sequence>
<dbReference type="Proteomes" id="UP000610459">
    <property type="component" value="Unassembled WGS sequence"/>
</dbReference>
<keyword evidence="2" id="KW-1185">Reference proteome</keyword>
<proteinExistence type="predicted"/>
<dbReference type="EMBL" id="JACYNR010000003">
    <property type="protein sequence ID" value="MBD8125890.1"/>
    <property type="molecule type" value="Genomic_DNA"/>
</dbReference>